<dbReference type="AlphaFoldDB" id="A0AAE4BZX4"/>
<protein>
    <submittedName>
        <fullName evidence="1">Uncharacterized protein</fullName>
    </submittedName>
</protein>
<evidence type="ECO:0000313" key="3">
    <source>
        <dbReference type="Proteomes" id="UP001184861"/>
    </source>
</evidence>
<dbReference type="EMBL" id="JAVDQY010000001">
    <property type="protein sequence ID" value="MDR6525019.1"/>
    <property type="molecule type" value="Genomic_DNA"/>
</dbReference>
<gene>
    <name evidence="1" type="ORF">J2787_000356</name>
    <name evidence="2" type="ORF">J2787_000389</name>
</gene>
<organism evidence="1 3">
    <name type="scientific">Chryseobacterium rhizosphaerae</name>
    <dbReference type="NCBI Taxonomy" id="395937"/>
    <lineage>
        <taxon>Bacteria</taxon>
        <taxon>Pseudomonadati</taxon>
        <taxon>Bacteroidota</taxon>
        <taxon>Flavobacteriia</taxon>
        <taxon>Flavobacteriales</taxon>
        <taxon>Weeksellaceae</taxon>
        <taxon>Chryseobacterium group</taxon>
        <taxon>Chryseobacterium</taxon>
    </lineage>
</organism>
<proteinExistence type="predicted"/>
<comment type="caution">
    <text evidence="1">The sequence shown here is derived from an EMBL/GenBank/DDBJ whole genome shotgun (WGS) entry which is preliminary data.</text>
</comment>
<evidence type="ECO:0000313" key="2">
    <source>
        <dbReference type="EMBL" id="MDR6525019.1"/>
    </source>
</evidence>
<dbReference type="Proteomes" id="UP001184861">
    <property type="component" value="Unassembled WGS sequence"/>
</dbReference>
<dbReference type="EMBL" id="JAVDQY010000001">
    <property type="protein sequence ID" value="MDR6524986.1"/>
    <property type="molecule type" value="Genomic_DNA"/>
</dbReference>
<sequence length="46" mass="5496">MLKSKSLFVIFEGQQTRYQATDWNEVTELYKLLLLEKFDIITSKVK</sequence>
<evidence type="ECO:0000313" key="1">
    <source>
        <dbReference type="EMBL" id="MDR6524986.1"/>
    </source>
</evidence>
<name>A0AAE4BZX4_9FLAO</name>
<accession>A0AAE4BZX4</accession>
<reference evidence="1" key="1">
    <citation type="submission" date="2023-07" db="EMBL/GenBank/DDBJ databases">
        <title>Sorghum-associated microbial communities from plants grown in Nebraska, USA.</title>
        <authorList>
            <person name="Schachtman D."/>
        </authorList>
    </citation>
    <scope>NUCLEOTIDE SEQUENCE</scope>
    <source>
        <strain evidence="1">DS2360</strain>
    </source>
</reference>